<keyword evidence="2 3" id="KW-0539">Nucleus</keyword>
<sequence>MIWCILLMIVSSSIFRYNSKTFPSPLSTSNSFRRTELKVGSSNANRSSNPGFFQSTTSQCNSSALNMNLEDTDSPNFCLSNQEGTDPCSNLGLLPFPVPIAGITYDGLCPDYGSVMRPIFYTESGLPVWSLNSSNQEAARASLSNKSDEEIINSHPHNQNAEKQVYEAEREDDLNAKSLEEKQHISPVTAQSGSSSLCNGSRSHLNSNGCGSVCDGSNGNLKAIYNGSPTNVSRSNIKCANGNGFFTCDGIKPANFQLSTQREAALNKFRLKRKDRCYEKKVRYQSRKRLAEQRPRVKGQFVRQVNLDT</sequence>
<dbReference type="PANTHER" id="PTHR31319">
    <property type="entry name" value="ZINC FINGER PROTEIN CONSTANS-LIKE 4"/>
    <property type="match status" value="1"/>
</dbReference>
<dbReference type="InterPro" id="IPR010402">
    <property type="entry name" value="CCT_domain"/>
</dbReference>
<feature type="signal peptide" evidence="5">
    <location>
        <begin position="1"/>
        <end position="19"/>
    </location>
</feature>
<dbReference type="PANTHER" id="PTHR31319:SF97">
    <property type="entry name" value="CCT DOMAIN-CONTAINING PROTEIN"/>
    <property type="match status" value="1"/>
</dbReference>
<evidence type="ECO:0000313" key="7">
    <source>
        <dbReference type="EMBL" id="JAT60974.1"/>
    </source>
</evidence>
<proteinExistence type="predicted"/>
<evidence type="ECO:0000256" key="2">
    <source>
        <dbReference type="ARBA" id="ARBA00023242"/>
    </source>
</evidence>
<evidence type="ECO:0000256" key="5">
    <source>
        <dbReference type="SAM" id="SignalP"/>
    </source>
</evidence>
<name>A0A1D1Z271_9ARAE</name>
<organism evidence="7">
    <name type="scientific">Anthurium amnicola</name>
    <dbReference type="NCBI Taxonomy" id="1678845"/>
    <lineage>
        <taxon>Eukaryota</taxon>
        <taxon>Viridiplantae</taxon>
        <taxon>Streptophyta</taxon>
        <taxon>Embryophyta</taxon>
        <taxon>Tracheophyta</taxon>
        <taxon>Spermatophyta</taxon>
        <taxon>Magnoliopsida</taxon>
        <taxon>Liliopsida</taxon>
        <taxon>Araceae</taxon>
        <taxon>Pothoideae</taxon>
        <taxon>Potheae</taxon>
        <taxon>Anthurium</taxon>
    </lineage>
</organism>
<comment type="subcellular location">
    <subcellularLocation>
        <location evidence="1 3">Nucleus</location>
    </subcellularLocation>
</comment>
<keyword evidence="5" id="KW-0732">Signal</keyword>
<dbReference type="InterPro" id="IPR045281">
    <property type="entry name" value="CONSTANS-like"/>
</dbReference>
<dbReference type="PROSITE" id="PS51017">
    <property type="entry name" value="CCT"/>
    <property type="match status" value="1"/>
</dbReference>
<protein>
    <submittedName>
        <fullName evidence="7">Two-component response regulator-like PRR95</fullName>
    </submittedName>
</protein>
<evidence type="ECO:0000256" key="3">
    <source>
        <dbReference type="PROSITE-ProRule" id="PRU00357"/>
    </source>
</evidence>
<dbReference type="Pfam" id="PF06203">
    <property type="entry name" value="CCT"/>
    <property type="match status" value="1"/>
</dbReference>
<accession>A0A1D1Z271</accession>
<feature type="region of interest" description="Disordered" evidence="4">
    <location>
        <begin position="146"/>
        <end position="168"/>
    </location>
</feature>
<reference evidence="7" key="1">
    <citation type="submission" date="2015-07" db="EMBL/GenBank/DDBJ databases">
        <title>Transcriptome Assembly of Anthurium amnicola.</title>
        <authorList>
            <person name="Suzuki J."/>
        </authorList>
    </citation>
    <scope>NUCLEOTIDE SEQUENCE</scope>
</reference>
<dbReference type="AlphaFoldDB" id="A0A1D1Z271"/>
<dbReference type="GO" id="GO:0003700">
    <property type="term" value="F:DNA-binding transcription factor activity"/>
    <property type="evidence" value="ECO:0007669"/>
    <property type="project" value="TreeGrafter"/>
</dbReference>
<feature type="chain" id="PRO_5008900654" evidence="5">
    <location>
        <begin position="20"/>
        <end position="309"/>
    </location>
</feature>
<dbReference type="EMBL" id="GDJX01006962">
    <property type="protein sequence ID" value="JAT60974.1"/>
    <property type="molecule type" value="Transcribed_RNA"/>
</dbReference>
<dbReference type="GO" id="GO:0009909">
    <property type="term" value="P:regulation of flower development"/>
    <property type="evidence" value="ECO:0007669"/>
    <property type="project" value="InterPro"/>
</dbReference>
<evidence type="ECO:0000256" key="4">
    <source>
        <dbReference type="SAM" id="MobiDB-lite"/>
    </source>
</evidence>
<feature type="domain" description="CCT" evidence="6">
    <location>
        <begin position="262"/>
        <end position="304"/>
    </location>
</feature>
<gene>
    <name evidence="7" type="primary">PRR95_2</name>
    <name evidence="7" type="ORF">g.127519</name>
</gene>
<evidence type="ECO:0000259" key="6">
    <source>
        <dbReference type="PROSITE" id="PS51017"/>
    </source>
</evidence>
<dbReference type="GO" id="GO:2000028">
    <property type="term" value="P:regulation of photoperiodism, flowering"/>
    <property type="evidence" value="ECO:0007669"/>
    <property type="project" value="TreeGrafter"/>
</dbReference>
<dbReference type="GO" id="GO:0005634">
    <property type="term" value="C:nucleus"/>
    <property type="evidence" value="ECO:0007669"/>
    <property type="project" value="UniProtKB-SubCell"/>
</dbReference>
<evidence type="ECO:0000256" key="1">
    <source>
        <dbReference type="ARBA" id="ARBA00004123"/>
    </source>
</evidence>